<dbReference type="RefSeq" id="WP_158496013.1">
    <property type="nucleotide sequence ID" value="NZ_JACHNA010000001.1"/>
</dbReference>
<dbReference type="PANTHER" id="PTHR43833:SF8">
    <property type="entry name" value="TRK SYSTEM POTASSIUM UPTAKE PROTEIN TRKA"/>
    <property type="match status" value="1"/>
</dbReference>
<comment type="caution">
    <text evidence="3">The sequence shown here is derived from an EMBL/GenBank/DDBJ whole genome shotgun (WGS) entry which is preliminary data.</text>
</comment>
<dbReference type="EMBL" id="JACHNA010000001">
    <property type="protein sequence ID" value="MBB4735379.1"/>
    <property type="molecule type" value="Genomic_DNA"/>
</dbReference>
<dbReference type="PROSITE" id="PS51201">
    <property type="entry name" value="RCK_N"/>
    <property type="match status" value="1"/>
</dbReference>
<dbReference type="InterPro" id="IPR003148">
    <property type="entry name" value="RCK_N"/>
</dbReference>
<feature type="domain" description="RCK C-terminal" evidence="2">
    <location>
        <begin position="135"/>
        <end position="217"/>
    </location>
</feature>
<evidence type="ECO:0000259" key="1">
    <source>
        <dbReference type="PROSITE" id="PS51201"/>
    </source>
</evidence>
<dbReference type="Proteomes" id="UP000540191">
    <property type="component" value="Unassembled WGS sequence"/>
</dbReference>
<organism evidence="3 4">
    <name type="scientific">Micrococcus cohnii</name>
    <dbReference type="NCBI Taxonomy" id="993416"/>
    <lineage>
        <taxon>Bacteria</taxon>
        <taxon>Bacillati</taxon>
        <taxon>Actinomycetota</taxon>
        <taxon>Actinomycetes</taxon>
        <taxon>Micrococcales</taxon>
        <taxon>Micrococcaceae</taxon>
        <taxon>Micrococcus</taxon>
    </lineage>
</organism>
<dbReference type="GO" id="GO:0008324">
    <property type="term" value="F:monoatomic cation transmembrane transporter activity"/>
    <property type="evidence" value="ECO:0007669"/>
    <property type="project" value="InterPro"/>
</dbReference>
<accession>A0A7W7M382</accession>
<name>A0A7W7M382_9MICC</name>
<evidence type="ECO:0000259" key="2">
    <source>
        <dbReference type="PROSITE" id="PS51202"/>
    </source>
</evidence>
<evidence type="ECO:0000313" key="3">
    <source>
        <dbReference type="EMBL" id="MBB4735379.1"/>
    </source>
</evidence>
<keyword evidence="4" id="KW-1185">Reference proteome</keyword>
<reference evidence="3 4" key="1">
    <citation type="submission" date="2020-08" db="EMBL/GenBank/DDBJ databases">
        <title>Sequencing the genomes of 1000 actinobacteria strains.</title>
        <authorList>
            <person name="Klenk H.-P."/>
        </authorList>
    </citation>
    <scope>NUCLEOTIDE SEQUENCE [LARGE SCALE GENOMIC DNA]</scope>
    <source>
        <strain evidence="3 4">DSM 23974</strain>
    </source>
</reference>
<protein>
    <submittedName>
        <fullName evidence="3">Trk system potassium uptake protein TrkA</fullName>
    </submittedName>
</protein>
<proteinExistence type="predicted"/>
<dbReference type="Pfam" id="PF02254">
    <property type="entry name" value="TrkA_N"/>
    <property type="match status" value="1"/>
</dbReference>
<dbReference type="InterPro" id="IPR036291">
    <property type="entry name" value="NAD(P)-bd_dom_sf"/>
</dbReference>
<dbReference type="PANTHER" id="PTHR43833">
    <property type="entry name" value="POTASSIUM CHANNEL PROTEIN 2-RELATED-RELATED"/>
    <property type="match status" value="1"/>
</dbReference>
<dbReference type="InterPro" id="IPR006037">
    <property type="entry name" value="RCK_C"/>
</dbReference>
<dbReference type="Gene3D" id="3.40.50.720">
    <property type="entry name" value="NAD(P)-binding Rossmann-like Domain"/>
    <property type="match status" value="1"/>
</dbReference>
<dbReference type="InterPro" id="IPR050721">
    <property type="entry name" value="Trk_Ktr_HKT_K-transport"/>
</dbReference>
<dbReference type="GO" id="GO:0006813">
    <property type="term" value="P:potassium ion transport"/>
    <property type="evidence" value="ECO:0007669"/>
    <property type="project" value="InterPro"/>
</dbReference>
<dbReference type="SUPFAM" id="SSF51735">
    <property type="entry name" value="NAD(P)-binding Rossmann-fold domains"/>
    <property type="match status" value="1"/>
</dbReference>
<sequence length="225" mass="24396">MAHFVILGCGRVGVELIRMLESFGHSVAVVDRDPHAFTALPATFDGRCVQGVGFDRDTLVRAGIEKAVGLAAVSSDDGTNVIAARVAREHFGTRHVVARIHDPERARVYQRLGVSTVAAVRWTSEQVFTKLLPAGTAQSGRRDATGSLVMTEIEPDPQWWGRSVGEIEDAATVRVGYLTRFEAGLLPTQATLLQEGDVLHIVVEVSRQDDAEAIIMSAPERQENA</sequence>
<dbReference type="PROSITE" id="PS51202">
    <property type="entry name" value="RCK_C"/>
    <property type="match status" value="1"/>
</dbReference>
<dbReference type="AlphaFoldDB" id="A0A7W7M382"/>
<evidence type="ECO:0000313" key="4">
    <source>
        <dbReference type="Proteomes" id="UP000540191"/>
    </source>
</evidence>
<gene>
    <name evidence="3" type="ORF">HDA30_000887</name>
</gene>
<feature type="domain" description="RCK N-terminal" evidence="1">
    <location>
        <begin position="1"/>
        <end position="120"/>
    </location>
</feature>